<dbReference type="GO" id="GO:0005829">
    <property type="term" value="C:cytosol"/>
    <property type="evidence" value="ECO:0007669"/>
    <property type="project" value="TreeGrafter"/>
</dbReference>
<dbReference type="Pfam" id="PF00551">
    <property type="entry name" value="Formyl_trans_N"/>
    <property type="match status" value="1"/>
</dbReference>
<dbReference type="InterPro" id="IPR002376">
    <property type="entry name" value="Formyl_transf_N"/>
</dbReference>
<sequence>MRIMILTQNENLYIPTGLAKICNLVEENIVCIVSASPMSTHGGAVKGIFRHVVLFGFKASIIFGCKIIYNKILSLFSVIGDQTTFFSLKQVADAFSIPYYKIKDINSNQFYLLIDNYTPDLLVSLSCPQIVGKKARERFTLGCINVHGSPLPRYRGLMPAFWVLRNAESVTAVTVHELDSKLDDGDILLQQEVLITSDDSWDSLVKKLKLAGALALVNVIRDIKNNTTRKSPNLESEATYYSFPSSKDRKIFLLTGRKFFNSLY</sequence>
<dbReference type="InterPro" id="IPR036477">
    <property type="entry name" value="Formyl_transf_N_sf"/>
</dbReference>
<protein>
    <submittedName>
        <fullName evidence="2">Methionyl-tRNA formyltransferase</fullName>
    </submittedName>
</protein>
<evidence type="ECO:0000313" key="2">
    <source>
        <dbReference type="EMBL" id="ADI22505.1"/>
    </source>
</evidence>
<name>E7C4Y1_9BACT</name>
<feature type="domain" description="Formyl transferase N-terminal" evidence="1">
    <location>
        <begin position="100"/>
        <end position="220"/>
    </location>
</feature>
<organism evidence="2">
    <name type="scientific">uncultured verrucomicrobium HF0500_08N17</name>
    <dbReference type="NCBI Taxonomy" id="723597"/>
    <lineage>
        <taxon>Bacteria</taxon>
        <taxon>Pseudomonadati</taxon>
        <taxon>Verrucomicrobiota</taxon>
        <taxon>environmental samples</taxon>
    </lineage>
</organism>
<evidence type="ECO:0000259" key="1">
    <source>
        <dbReference type="Pfam" id="PF00551"/>
    </source>
</evidence>
<dbReference type="AlphaFoldDB" id="E7C4Y1"/>
<keyword evidence="2" id="KW-0808">Transferase</keyword>
<proteinExistence type="predicted"/>
<dbReference type="SUPFAM" id="SSF53328">
    <property type="entry name" value="Formyltransferase"/>
    <property type="match status" value="1"/>
</dbReference>
<accession>E7C4Y1</accession>
<reference evidence="2" key="1">
    <citation type="submission" date="2010-01" db="EMBL/GenBank/DDBJ databases">
        <title>Genome fragments of uncultured bacteria from the North Pacific subtropical Gyre.</title>
        <authorList>
            <person name="Pham V.D."/>
            <person name="Delong E.F."/>
        </authorList>
    </citation>
    <scope>NUCLEOTIDE SEQUENCE</scope>
</reference>
<dbReference type="GO" id="GO:0004479">
    <property type="term" value="F:methionyl-tRNA formyltransferase activity"/>
    <property type="evidence" value="ECO:0007669"/>
    <property type="project" value="TreeGrafter"/>
</dbReference>
<dbReference type="PANTHER" id="PTHR11138:SF5">
    <property type="entry name" value="METHIONYL-TRNA FORMYLTRANSFERASE, MITOCHONDRIAL"/>
    <property type="match status" value="1"/>
</dbReference>
<dbReference type="PANTHER" id="PTHR11138">
    <property type="entry name" value="METHIONYL-TRNA FORMYLTRANSFERASE"/>
    <property type="match status" value="1"/>
</dbReference>
<dbReference type="EMBL" id="GU567988">
    <property type="protein sequence ID" value="ADI22505.1"/>
    <property type="molecule type" value="Genomic_DNA"/>
</dbReference>
<dbReference type="Gene3D" id="3.40.50.12230">
    <property type="match status" value="1"/>
</dbReference>